<feature type="region of interest" description="Disordered" evidence="1">
    <location>
        <begin position="197"/>
        <end position="258"/>
    </location>
</feature>
<organism evidence="2 3">
    <name type="scientific">Sphingomonas alpina</name>
    <dbReference type="NCBI Taxonomy" id="653931"/>
    <lineage>
        <taxon>Bacteria</taxon>
        <taxon>Pseudomonadati</taxon>
        <taxon>Pseudomonadota</taxon>
        <taxon>Alphaproteobacteria</taxon>
        <taxon>Sphingomonadales</taxon>
        <taxon>Sphingomonadaceae</taxon>
        <taxon>Sphingomonas</taxon>
    </lineage>
</organism>
<feature type="compositionally biased region" description="Gly residues" evidence="1">
    <location>
        <begin position="367"/>
        <end position="387"/>
    </location>
</feature>
<protein>
    <submittedName>
        <fullName evidence="2">Uncharacterized protein</fullName>
    </submittedName>
</protein>
<accession>A0A7H0LDN8</accession>
<sequence>MNTHPARLLEAPAEQGDLPYGIALMRVATPLHARTLLAPADPEERQRRSAVFYQPKAYRIRERLPLGQHDRMEEFLMADGHLHERDKAGHERHFPIHLKSIRLRELRLAAGEIADLSATRADWPWLHFREELYLRVCIDRLVVAPGATLRWSGNIASVLIGNLTAATTGLTPDAPFTIQVRGTPHYCFSGVRPGATAAGMPGAPGRGGRDGVISNMRQTPFGPQPMPPEPGASEPSGDGGTAMPGQPGGGGTQGHSGGMAMLAGIEILAVEGLNPNDFHLDVQASPGEPGGAGGDGGPGGAGGRGAPGWAHPRRTKTAGQGGNGGAGGDGGAGGKGGAGGLASHIFLTLPQGAHDTLELNVRPAPGGLPGKPGHGGGGGRGGPGGIGVDHPFVGKDPDGAAGHDGAPGEAGQAGSAGRLGNTPPVWVHAA</sequence>
<feature type="compositionally biased region" description="Gly residues" evidence="1">
    <location>
        <begin position="288"/>
        <end position="306"/>
    </location>
</feature>
<evidence type="ECO:0000256" key="1">
    <source>
        <dbReference type="SAM" id="MobiDB-lite"/>
    </source>
</evidence>
<feature type="region of interest" description="Disordered" evidence="1">
    <location>
        <begin position="358"/>
        <end position="430"/>
    </location>
</feature>
<dbReference type="AlphaFoldDB" id="A0A7H0LDN8"/>
<dbReference type="KEGG" id="spap:H3Z74_13340"/>
<gene>
    <name evidence="2" type="ORF">H3Z74_13340</name>
</gene>
<proteinExistence type="predicted"/>
<evidence type="ECO:0000313" key="2">
    <source>
        <dbReference type="EMBL" id="QNQ07791.1"/>
    </source>
</evidence>
<dbReference type="RefSeq" id="WP_187760138.1">
    <property type="nucleotide sequence ID" value="NZ_CP061038.1"/>
</dbReference>
<feature type="compositionally biased region" description="Gly residues" evidence="1">
    <location>
        <begin position="237"/>
        <end position="257"/>
    </location>
</feature>
<feature type="compositionally biased region" description="Low complexity" evidence="1">
    <location>
        <begin position="399"/>
        <end position="410"/>
    </location>
</feature>
<dbReference type="EMBL" id="CP061038">
    <property type="protein sequence ID" value="QNQ07791.1"/>
    <property type="molecule type" value="Genomic_DNA"/>
</dbReference>
<evidence type="ECO:0000313" key="3">
    <source>
        <dbReference type="Proteomes" id="UP000516148"/>
    </source>
</evidence>
<feature type="region of interest" description="Disordered" evidence="1">
    <location>
        <begin position="278"/>
        <end position="335"/>
    </location>
</feature>
<feature type="compositionally biased region" description="Gly residues" evidence="1">
    <location>
        <begin position="319"/>
        <end position="335"/>
    </location>
</feature>
<reference evidence="2 3" key="1">
    <citation type="submission" date="2020-09" db="EMBL/GenBank/DDBJ databases">
        <title>Sphingomonas sp., a new species isolated from pork steak.</title>
        <authorList>
            <person name="Heidler von Heilborn D."/>
        </authorList>
    </citation>
    <scope>NUCLEOTIDE SEQUENCE [LARGE SCALE GENOMIC DNA]</scope>
    <source>
        <strain evidence="3">S8-3T</strain>
    </source>
</reference>
<dbReference type="Proteomes" id="UP000516148">
    <property type="component" value="Chromosome"/>
</dbReference>
<name>A0A7H0LDN8_9SPHN</name>
<keyword evidence="3" id="KW-1185">Reference proteome</keyword>